<keyword evidence="4" id="KW-1185">Reference proteome</keyword>
<dbReference type="CDD" id="cd00093">
    <property type="entry name" value="HTH_XRE"/>
    <property type="match status" value="1"/>
</dbReference>
<dbReference type="InterPro" id="IPR001387">
    <property type="entry name" value="Cro/C1-type_HTH"/>
</dbReference>
<dbReference type="RefSeq" id="WP_282585291.1">
    <property type="nucleotide sequence ID" value="NZ_JAMOIM010000007.1"/>
</dbReference>
<organism evidence="3 4">
    <name type="scientific">Lichenifustis flavocetrariae</name>
    <dbReference type="NCBI Taxonomy" id="2949735"/>
    <lineage>
        <taxon>Bacteria</taxon>
        <taxon>Pseudomonadati</taxon>
        <taxon>Pseudomonadota</taxon>
        <taxon>Alphaproteobacteria</taxon>
        <taxon>Hyphomicrobiales</taxon>
        <taxon>Lichenihabitantaceae</taxon>
        <taxon>Lichenifustis</taxon>
    </lineage>
</organism>
<protein>
    <submittedName>
        <fullName evidence="3">Helix-turn-helix domain-containing protein</fullName>
    </submittedName>
</protein>
<dbReference type="InterPro" id="IPR010982">
    <property type="entry name" value="Lambda_DNA-bd_dom_sf"/>
</dbReference>
<sequence length="102" mass="11148">MTALDALTPNLIEQNAESDPDNPPLTNAELKRMQTARAVRAVRASRGMTQAAFAETYGIAVTRLRDWEQGRHVPDSMALAYLATIAHEPEAVARAFEKARAA</sequence>
<dbReference type="GO" id="GO:0003677">
    <property type="term" value="F:DNA binding"/>
    <property type="evidence" value="ECO:0007669"/>
    <property type="project" value="InterPro"/>
</dbReference>
<feature type="region of interest" description="Disordered" evidence="1">
    <location>
        <begin position="1"/>
        <end position="27"/>
    </location>
</feature>
<evidence type="ECO:0000313" key="4">
    <source>
        <dbReference type="Proteomes" id="UP001165667"/>
    </source>
</evidence>
<reference evidence="3" key="1">
    <citation type="submission" date="2022-05" db="EMBL/GenBank/DDBJ databases">
        <authorList>
            <person name="Pankratov T."/>
        </authorList>
    </citation>
    <scope>NUCLEOTIDE SEQUENCE</scope>
    <source>
        <strain evidence="3">BP6-180914</strain>
    </source>
</reference>
<dbReference type="Proteomes" id="UP001165667">
    <property type="component" value="Unassembled WGS sequence"/>
</dbReference>
<dbReference type="Pfam" id="PF13560">
    <property type="entry name" value="HTH_31"/>
    <property type="match status" value="1"/>
</dbReference>
<name>A0AA42CJ06_9HYPH</name>
<comment type="caution">
    <text evidence="3">The sequence shown here is derived from an EMBL/GenBank/DDBJ whole genome shotgun (WGS) entry which is preliminary data.</text>
</comment>
<dbReference type="EMBL" id="JAMOIM010000007">
    <property type="protein sequence ID" value="MCW6508929.1"/>
    <property type="molecule type" value="Genomic_DNA"/>
</dbReference>
<evidence type="ECO:0000259" key="2">
    <source>
        <dbReference type="PROSITE" id="PS50943"/>
    </source>
</evidence>
<feature type="domain" description="HTH cro/C1-type" evidence="2">
    <location>
        <begin position="39"/>
        <end position="75"/>
    </location>
</feature>
<gene>
    <name evidence="3" type="ORF">M8523_12950</name>
</gene>
<proteinExistence type="predicted"/>
<dbReference type="PROSITE" id="PS50943">
    <property type="entry name" value="HTH_CROC1"/>
    <property type="match status" value="1"/>
</dbReference>
<dbReference type="Gene3D" id="1.10.260.40">
    <property type="entry name" value="lambda repressor-like DNA-binding domains"/>
    <property type="match status" value="1"/>
</dbReference>
<evidence type="ECO:0000313" key="3">
    <source>
        <dbReference type="EMBL" id="MCW6508929.1"/>
    </source>
</evidence>
<dbReference type="SUPFAM" id="SSF47413">
    <property type="entry name" value="lambda repressor-like DNA-binding domains"/>
    <property type="match status" value="1"/>
</dbReference>
<evidence type="ECO:0000256" key="1">
    <source>
        <dbReference type="SAM" id="MobiDB-lite"/>
    </source>
</evidence>
<accession>A0AA42CJ06</accession>
<dbReference type="AlphaFoldDB" id="A0AA42CJ06"/>